<gene>
    <name evidence="2" type="ORF">AB1Y20_023351</name>
</gene>
<evidence type="ECO:0000313" key="2">
    <source>
        <dbReference type="EMBL" id="KAL1519848.1"/>
    </source>
</evidence>
<dbReference type="GO" id="GO:0045905">
    <property type="term" value="P:positive regulation of translational termination"/>
    <property type="evidence" value="ECO:0007669"/>
    <property type="project" value="TreeGrafter"/>
</dbReference>
<proteinExistence type="predicted"/>
<evidence type="ECO:0000313" key="3">
    <source>
        <dbReference type="Proteomes" id="UP001515480"/>
    </source>
</evidence>
<accession>A0AB34JFY3</accession>
<feature type="domain" description="JmjC" evidence="1">
    <location>
        <begin position="106"/>
        <end position="261"/>
    </location>
</feature>
<dbReference type="AlphaFoldDB" id="A0AB34JFY3"/>
<dbReference type="InterPro" id="IPR006058">
    <property type="entry name" value="2Fe2S_fd_BS"/>
</dbReference>
<name>A0AB34JFY3_PRYPA</name>
<evidence type="ECO:0000259" key="1">
    <source>
        <dbReference type="PROSITE" id="PS51184"/>
    </source>
</evidence>
<sequence>MASRERLARVPLASLTVEEFRDRYMIPNEPVLLTGATHGWRAVAEWVTPRGAPDISRLAALFGASSASVVEEGGARRTMRLSEYADWWRARSAATPPLYLKDWHLPALFPSYGAYTPPPHLAEDWLNEHWRQAAATEAGDHRFVYVGPAGSRTPLHADVLFSYSWSANVCGSKRWILVPASQRGLVSDRATAPLATDVHLLEQAAAGLRLVEVEQQAGELLFVPSGWYHQVENTTDVISINHNWLNAYNAHWSIVRLAETLVEIKSRLAADDASDGALCELLLEQRCGLGLCGLCELLLGVLRRRLPVAVRRSGRLEKKRMRETEESMPHRTSLECDRAAETLRETIATIEREYESPWESTMQQIVDEARLLLCSYPGSHQGQNVS</sequence>
<dbReference type="InterPro" id="IPR003347">
    <property type="entry name" value="JmjC_dom"/>
</dbReference>
<dbReference type="Pfam" id="PF13621">
    <property type="entry name" value="Cupin_8"/>
    <property type="match status" value="1"/>
</dbReference>
<dbReference type="GO" id="GO:0016706">
    <property type="term" value="F:2-oxoglutarate-dependent dioxygenase activity"/>
    <property type="evidence" value="ECO:0007669"/>
    <property type="project" value="TreeGrafter"/>
</dbReference>
<dbReference type="PROSITE" id="PS00197">
    <property type="entry name" value="2FE2S_FER_1"/>
    <property type="match status" value="1"/>
</dbReference>
<dbReference type="SUPFAM" id="SSF51197">
    <property type="entry name" value="Clavaminate synthase-like"/>
    <property type="match status" value="1"/>
</dbReference>
<dbReference type="GO" id="GO:0043565">
    <property type="term" value="F:sequence-specific DNA binding"/>
    <property type="evidence" value="ECO:0007669"/>
    <property type="project" value="TreeGrafter"/>
</dbReference>
<dbReference type="PANTHER" id="PTHR12480:SF6">
    <property type="entry name" value="2-OXOGLUTARATE AND IRON-DEPENDENT OXYGENASE JMJD4"/>
    <property type="match status" value="1"/>
</dbReference>
<dbReference type="EMBL" id="JBGBPQ010000009">
    <property type="protein sequence ID" value="KAL1519848.1"/>
    <property type="molecule type" value="Genomic_DNA"/>
</dbReference>
<dbReference type="PANTHER" id="PTHR12480">
    <property type="entry name" value="ARGININE DEMETHYLASE AND LYSYL-HYDROXYLASE JMJD"/>
    <property type="match status" value="1"/>
</dbReference>
<dbReference type="InterPro" id="IPR041667">
    <property type="entry name" value="Cupin_8"/>
</dbReference>
<dbReference type="Proteomes" id="UP001515480">
    <property type="component" value="Unassembled WGS sequence"/>
</dbReference>
<dbReference type="PROSITE" id="PS51184">
    <property type="entry name" value="JMJC"/>
    <property type="match status" value="1"/>
</dbReference>
<organism evidence="2 3">
    <name type="scientific">Prymnesium parvum</name>
    <name type="common">Toxic golden alga</name>
    <dbReference type="NCBI Taxonomy" id="97485"/>
    <lineage>
        <taxon>Eukaryota</taxon>
        <taxon>Haptista</taxon>
        <taxon>Haptophyta</taxon>
        <taxon>Prymnesiophyceae</taxon>
        <taxon>Prymnesiales</taxon>
        <taxon>Prymnesiaceae</taxon>
        <taxon>Prymnesium</taxon>
    </lineage>
</organism>
<dbReference type="SMART" id="SM00558">
    <property type="entry name" value="JmjC"/>
    <property type="match status" value="1"/>
</dbReference>
<keyword evidence="3" id="KW-1185">Reference proteome</keyword>
<protein>
    <recommendedName>
        <fullName evidence="1">JmjC domain-containing protein</fullName>
    </recommendedName>
</protein>
<reference evidence="2 3" key="1">
    <citation type="journal article" date="2024" name="Science">
        <title>Giant polyketide synthase enzymes in the biosynthesis of giant marine polyether toxins.</title>
        <authorList>
            <person name="Fallon T.R."/>
            <person name="Shende V.V."/>
            <person name="Wierzbicki I.H."/>
            <person name="Pendleton A.L."/>
            <person name="Watervoot N.F."/>
            <person name="Auber R.P."/>
            <person name="Gonzalez D.J."/>
            <person name="Wisecaver J.H."/>
            <person name="Moore B.S."/>
        </authorList>
    </citation>
    <scope>NUCLEOTIDE SEQUENCE [LARGE SCALE GENOMIC DNA]</scope>
    <source>
        <strain evidence="2 3">12B1</strain>
    </source>
</reference>
<dbReference type="Gene3D" id="2.60.120.650">
    <property type="entry name" value="Cupin"/>
    <property type="match status" value="1"/>
</dbReference>
<dbReference type="InterPro" id="IPR050910">
    <property type="entry name" value="JMJD6_ArgDemeth/LysHydrox"/>
</dbReference>
<dbReference type="GO" id="GO:0005737">
    <property type="term" value="C:cytoplasm"/>
    <property type="evidence" value="ECO:0007669"/>
    <property type="project" value="TreeGrafter"/>
</dbReference>
<dbReference type="GO" id="GO:0005634">
    <property type="term" value="C:nucleus"/>
    <property type="evidence" value="ECO:0007669"/>
    <property type="project" value="TreeGrafter"/>
</dbReference>
<dbReference type="GO" id="GO:0051537">
    <property type="term" value="F:2 iron, 2 sulfur cluster binding"/>
    <property type="evidence" value="ECO:0007669"/>
    <property type="project" value="InterPro"/>
</dbReference>
<comment type="caution">
    <text evidence="2">The sequence shown here is derived from an EMBL/GenBank/DDBJ whole genome shotgun (WGS) entry which is preliminary data.</text>
</comment>